<keyword evidence="3" id="KW-0067">ATP-binding</keyword>
<dbReference type="Gene3D" id="3.40.50.300">
    <property type="entry name" value="P-loop containing nucleotide triphosphate hydrolases"/>
    <property type="match status" value="1"/>
</dbReference>
<dbReference type="InterPro" id="IPR000185">
    <property type="entry name" value="SecA"/>
</dbReference>
<dbReference type="InterPro" id="IPR020937">
    <property type="entry name" value="SecA_CS"/>
</dbReference>
<evidence type="ECO:0000256" key="5">
    <source>
        <dbReference type="ARBA" id="ARBA00022967"/>
    </source>
</evidence>
<dbReference type="Pfam" id="PF21090">
    <property type="entry name" value="P-loop_SecA"/>
    <property type="match status" value="1"/>
</dbReference>
<reference evidence="10" key="2">
    <citation type="journal article" date="2008" name="Nucleic Acids Res.">
        <title>The rice annotation project database (RAP-DB): 2008 update.</title>
        <authorList>
            <consortium name="The rice annotation project (RAP)"/>
        </authorList>
    </citation>
    <scope>GENOME REANNOTATION</scope>
    <source>
        <strain evidence="10">cv. Nipponbare</strain>
    </source>
</reference>
<evidence type="ECO:0000256" key="2">
    <source>
        <dbReference type="ARBA" id="ARBA00022741"/>
    </source>
</evidence>
<evidence type="ECO:0000256" key="1">
    <source>
        <dbReference type="ARBA" id="ARBA00022448"/>
    </source>
</evidence>
<sequence length="79" mass="8751">VLNAKPENVEREAEIVAQSGRLGAVTIATNMAGRGTDIILGGNAEFMARLKLREMLMPRYLILLSEFQMTPDMLLLTVF</sequence>
<dbReference type="KEGG" id="dosa:Os01g0321300"/>
<name>Q0JN74_ORYSJ</name>
<evidence type="ECO:0000256" key="3">
    <source>
        <dbReference type="ARBA" id="ARBA00022840"/>
    </source>
</evidence>
<evidence type="ECO:0000256" key="4">
    <source>
        <dbReference type="ARBA" id="ARBA00022927"/>
    </source>
</evidence>
<dbReference type="InterPro" id="IPR044722">
    <property type="entry name" value="SecA_SF2_C"/>
</dbReference>
<dbReference type="AlphaFoldDB" id="Q0JN74"/>
<dbReference type="PANTHER" id="PTHR30612">
    <property type="entry name" value="SECA INNER MEMBRANE COMPONENT OF SEC PROTEIN SECRETION SYSTEM"/>
    <property type="match status" value="1"/>
</dbReference>
<dbReference type="EMBL" id="AP008207">
    <property type="protein sequence ID" value="BAF04804.2"/>
    <property type="molecule type" value="Genomic_DNA"/>
</dbReference>
<dbReference type="GO" id="GO:0016020">
    <property type="term" value="C:membrane"/>
    <property type="evidence" value="ECO:0007669"/>
    <property type="project" value="InterPro"/>
</dbReference>
<keyword evidence="6" id="KW-0811">Translocation</keyword>
<keyword evidence="2" id="KW-0547">Nucleotide-binding</keyword>
<feature type="non-terminal residue" evidence="9">
    <location>
        <position position="1"/>
    </location>
</feature>
<protein>
    <submittedName>
        <fullName evidence="9">Os01g0321300 protein</fullName>
    </submittedName>
</protein>
<organism evidence="9 10">
    <name type="scientific">Oryza sativa subsp. japonica</name>
    <name type="common">Rice</name>
    <dbReference type="NCBI Taxonomy" id="39947"/>
    <lineage>
        <taxon>Eukaryota</taxon>
        <taxon>Viridiplantae</taxon>
        <taxon>Streptophyta</taxon>
        <taxon>Embryophyta</taxon>
        <taxon>Tracheophyta</taxon>
        <taxon>Spermatophyta</taxon>
        <taxon>Magnoliopsida</taxon>
        <taxon>Liliopsida</taxon>
        <taxon>Poales</taxon>
        <taxon>Poaceae</taxon>
        <taxon>BOP clade</taxon>
        <taxon>Oryzoideae</taxon>
        <taxon>Oryzeae</taxon>
        <taxon>Oryzinae</taxon>
        <taxon>Oryza</taxon>
        <taxon>Oryza sativa</taxon>
    </lineage>
</organism>
<evidence type="ECO:0000313" key="10">
    <source>
        <dbReference type="Proteomes" id="UP000000763"/>
    </source>
</evidence>
<feature type="domain" description="SecA family profile" evidence="8">
    <location>
        <begin position="1"/>
        <end position="79"/>
    </location>
</feature>
<keyword evidence="7" id="KW-0472">Membrane</keyword>
<dbReference type="GO" id="GO:0006886">
    <property type="term" value="P:intracellular protein transport"/>
    <property type="evidence" value="ECO:0007669"/>
    <property type="project" value="InterPro"/>
</dbReference>
<dbReference type="PANTHER" id="PTHR30612:SF0">
    <property type="entry name" value="CHLOROPLAST PROTEIN-TRANSPORTING ATPASE"/>
    <property type="match status" value="1"/>
</dbReference>
<dbReference type="InterPro" id="IPR027417">
    <property type="entry name" value="P-loop_NTPase"/>
</dbReference>
<dbReference type="GO" id="GO:0006605">
    <property type="term" value="P:protein targeting"/>
    <property type="evidence" value="ECO:0007669"/>
    <property type="project" value="InterPro"/>
</dbReference>
<reference evidence="9 10" key="1">
    <citation type="journal article" date="2005" name="Nature">
        <title>The map-based sequence of the rice genome.</title>
        <authorList>
            <consortium name="International rice genome sequencing project (IRGSP)"/>
            <person name="Matsumoto T."/>
            <person name="Wu J."/>
            <person name="Kanamori H."/>
            <person name="Katayose Y."/>
            <person name="Fujisawa M."/>
            <person name="Namiki N."/>
            <person name="Mizuno H."/>
            <person name="Yamamoto K."/>
            <person name="Antonio B.A."/>
            <person name="Baba T."/>
            <person name="Sakata K."/>
            <person name="Nagamura Y."/>
            <person name="Aoki H."/>
            <person name="Arikawa K."/>
            <person name="Arita K."/>
            <person name="Bito T."/>
            <person name="Chiden Y."/>
            <person name="Fujitsuka N."/>
            <person name="Fukunaka R."/>
            <person name="Hamada M."/>
            <person name="Harada C."/>
            <person name="Hayashi A."/>
            <person name="Hijishita S."/>
            <person name="Honda M."/>
            <person name="Hosokawa S."/>
            <person name="Ichikawa Y."/>
            <person name="Idonuma A."/>
            <person name="Iijima M."/>
            <person name="Ikeda M."/>
            <person name="Ikeno M."/>
            <person name="Ito K."/>
            <person name="Ito S."/>
            <person name="Ito T."/>
            <person name="Ito Y."/>
            <person name="Ito Y."/>
            <person name="Iwabuchi A."/>
            <person name="Kamiya K."/>
            <person name="Karasawa W."/>
            <person name="Kurita K."/>
            <person name="Katagiri S."/>
            <person name="Kikuta A."/>
            <person name="Kobayashi H."/>
            <person name="Kobayashi N."/>
            <person name="Machita K."/>
            <person name="Maehara T."/>
            <person name="Masukawa M."/>
            <person name="Mizubayashi T."/>
            <person name="Mukai Y."/>
            <person name="Nagasaki H."/>
            <person name="Nagata Y."/>
            <person name="Naito S."/>
            <person name="Nakashima M."/>
            <person name="Nakama Y."/>
            <person name="Nakamichi Y."/>
            <person name="Nakamura M."/>
            <person name="Meguro A."/>
            <person name="Negishi M."/>
            <person name="Ohta I."/>
            <person name="Ohta T."/>
            <person name="Okamoto M."/>
            <person name="Ono N."/>
            <person name="Saji S."/>
            <person name="Sakaguchi M."/>
            <person name="Sakai K."/>
            <person name="Shibata M."/>
            <person name="Shimokawa T."/>
            <person name="Song J."/>
            <person name="Takazaki Y."/>
            <person name="Terasawa K."/>
            <person name="Tsugane M."/>
            <person name="Tsuji K."/>
            <person name="Ueda S."/>
            <person name="Waki K."/>
            <person name="Yamagata H."/>
            <person name="Yamamoto M."/>
            <person name="Yamamoto S."/>
            <person name="Yamane H."/>
            <person name="Yoshiki S."/>
            <person name="Yoshihara R."/>
            <person name="Yukawa K."/>
            <person name="Zhong H."/>
            <person name="Yano M."/>
            <person name="Yuan Q."/>
            <person name="Ouyang S."/>
            <person name="Liu J."/>
            <person name="Jones K.M."/>
            <person name="Gansberger K."/>
            <person name="Moffat K."/>
            <person name="Hill J."/>
            <person name="Bera J."/>
            <person name="Fadrosh D."/>
            <person name="Jin S."/>
            <person name="Johri S."/>
            <person name="Kim M."/>
            <person name="Overton L."/>
            <person name="Reardon M."/>
            <person name="Tsitrin T."/>
            <person name="Vuong H."/>
            <person name="Weaver B."/>
            <person name="Ciecko A."/>
            <person name="Tallon L."/>
            <person name="Jackson J."/>
            <person name="Pai G."/>
            <person name="Aken S.V."/>
            <person name="Utterback T."/>
            <person name="Reidmuller S."/>
            <person name="Feldblyum T."/>
            <person name="Hsiao J."/>
            <person name="Zismann V."/>
            <person name="Iobst S."/>
            <person name="de Vazeille A.R."/>
            <person name="Buell C.R."/>
            <person name="Ying K."/>
            <person name="Li Y."/>
            <person name="Lu T."/>
            <person name="Huang Y."/>
            <person name="Zhao Q."/>
            <person name="Feng Q."/>
            <person name="Zhang L."/>
            <person name="Zhu J."/>
            <person name="Weng Q."/>
            <person name="Mu J."/>
            <person name="Lu Y."/>
            <person name="Fan D."/>
            <person name="Liu Y."/>
            <person name="Guan J."/>
            <person name="Zhang Y."/>
            <person name="Yu S."/>
            <person name="Liu X."/>
            <person name="Zhang Y."/>
            <person name="Hong G."/>
            <person name="Han B."/>
            <person name="Choisne N."/>
            <person name="Demange N."/>
            <person name="Orjeda G."/>
            <person name="Samain S."/>
            <person name="Cattolico L."/>
            <person name="Pelletier E."/>
            <person name="Couloux A."/>
            <person name="Segurens B."/>
            <person name="Wincker P."/>
            <person name="D'Hont A."/>
            <person name="Scarpelli C."/>
            <person name="Weissenbach J."/>
            <person name="Salanoubat M."/>
            <person name="Quetier F."/>
            <person name="Yu Y."/>
            <person name="Kim H.R."/>
            <person name="Rambo T."/>
            <person name="Currie J."/>
            <person name="Collura K."/>
            <person name="Luo M."/>
            <person name="Yang T."/>
            <person name="Ammiraju J.S.S."/>
            <person name="Engler F."/>
            <person name="Soderlund C."/>
            <person name="Wing R.A."/>
            <person name="Palmer L.E."/>
            <person name="de la Bastide M."/>
            <person name="Spiegel L."/>
            <person name="Nascimento L."/>
            <person name="Zutavern T."/>
            <person name="O'Shaughnessy A."/>
            <person name="Dike S."/>
            <person name="Dedhia N."/>
            <person name="Preston R."/>
            <person name="Balija V."/>
            <person name="McCombie W.R."/>
            <person name="Chow T."/>
            <person name="Chen H."/>
            <person name="Chung M."/>
            <person name="Chen C."/>
            <person name="Shaw J."/>
            <person name="Wu H."/>
            <person name="Hsiao K."/>
            <person name="Chao Y."/>
            <person name="Chu M."/>
            <person name="Cheng C."/>
            <person name="Hour A."/>
            <person name="Lee P."/>
            <person name="Lin S."/>
            <person name="Lin Y."/>
            <person name="Liou J."/>
            <person name="Liu S."/>
            <person name="Hsing Y."/>
            <person name="Raghuvanshi S."/>
            <person name="Mohanty A."/>
            <person name="Bharti A.K."/>
            <person name="Gaur A."/>
            <person name="Gupta V."/>
            <person name="Kumar D."/>
            <person name="Ravi V."/>
            <person name="Vij S."/>
            <person name="Kapur A."/>
            <person name="Khurana P."/>
            <person name="Khurana P."/>
            <person name="Khurana J.P."/>
            <person name="Tyagi A.K."/>
            <person name="Gaikwad K."/>
            <person name="Singh A."/>
            <person name="Dalal V."/>
            <person name="Srivastava S."/>
            <person name="Dixit A."/>
            <person name="Pal A.K."/>
            <person name="Ghazi I.A."/>
            <person name="Yadav M."/>
            <person name="Pandit A."/>
            <person name="Bhargava A."/>
            <person name="Sureshbabu K."/>
            <person name="Batra K."/>
            <person name="Sharma T.R."/>
            <person name="Mohapatra T."/>
            <person name="Singh N.K."/>
            <person name="Messing J."/>
            <person name="Nelson A.B."/>
            <person name="Fuks G."/>
            <person name="Kavchok S."/>
            <person name="Keizer G."/>
            <person name="Linton E."/>
            <person name="Llaca V."/>
            <person name="Song R."/>
            <person name="Tanyolac B."/>
            <person name="Young S."/>
            <person name="Ho-Il K."/>
            <person name="Hahn J.H."/>
            <person name="Sangsakoo G."/>
            <person name="Vanavichit A."/>
            <person name="de Mattos Luiz.A.T."/>
            <person name="Zimmer P.D."/>
            <person name="Malone G."/>
            <person name="Dellagostin O."/>
            <person name="de Oliveira A.C."/>
            <person name="Bevan M."/>
            <person name="Bancroft I."/>
            <person name="Minx P."/>
            <person name="Cordum H."/>
            <person name="Wilson R."/>
            <person name="Cheng Z."/>
            <person name="Jin W."/>
            <person name="Jiang J."/>
            <person name="Leong S.A."/>
            <person name="Iwama H."/>
            <person name="Gojobori T."/>
            <person name="Itoh T."/>
            <person name="Niimura Y."/>
            <person name="Fujii Y."/>
            <person name="Habara T."/>
            <person name="Sakai H."/>
            <person name="Sato Y."/>
            <person name="Wilson G."/>
            <person name="Kumar K."/>
            <person name="McCouch S."/>
            <person name="Juretic N."/>
            <person name="Hoen D."/>
            <person name="Wright S."/>
            <person name="Bruskiewich R."/>
            <person name="Bureau T."/>
            <person name="Miyao A."/>
            <person name="Hirochika H."/>
            <person name="Nishikawa T."/>
            <person name="Kadowaki K."/>
            <person name="Sugiura M."/>
            <person name="Burr B."/>
            <person name="Sasaki T."/>
        </authorList>
    </citation>
    <scope>NUCLEOTIDE SEQUENCE [LARGE SCALE GENOMIC DNA]</scope>
    <source>
        <strain evidence="10">cv. Nipponbare</strain>
    </source>
</reference>
<keyword evidence="4" id="KW-0653">Protein transport</keyword>
<keyword evidence="1" id="KW-0813">Transport</keyword>
<evidence type="ECO:0000259" key="8">
    <source>
        <dbReference type="PROSITE" id="PS51196"/>
    </source>
</evidence>
<proteinExistence type="predicted"/>
<evidence type="ECO:0000256" key="7">
    <source>
        <dbReference type="ARBA" id="ARBA00023136"/>
    </source>
</evidence>
<dbReference type="InterPro" id="IPR014018">
    <property type="entry name" value="SecA_motor_DEAD"/>
</dbReference>
<dbReference type="Proteomes" id="UP000000763">
    <property type="component" value="Chromosome 1"/>
</dbReference>
<keyword evidence="5" id="KW-1278">Translocase</keyword>
<evidence type="ECO:0000313" key="9">
    <source>
        <dbReference type="EMBL" id="BAF04804.2"/>
    </source>
</evidence>
<accession>Q0JN74</accession>
<evidence type="ECO:0000256" key="6">
    <source>
        <dbReference type="ARBA" id="ARBA00023010"/>
    </source>
</evidence>
<gene>
    <name evidence="9" type="ordered locus">Os01g0321300</name>
</gene>
<dbReference type="PROSITE" id="PS51196">
    <property type="entry name" value="SECA_MOTOR_DEAD"/>
    <property type="match status" value="1"/>
</dbReference>
<dbReference type="SUPFAM" id="SSF52540">
    <property type="entry name" value="P-loop containing nucleoside triphosphate hydrolases"/>
    <property type="match status" value="1"/>
</dbReference>
<dbReference type="PROSITE" id="PS01312">
    <property type="entry name" value="SECA"/>
    <property type="match status" value="1"/>
</dbReference>
<dbReference type="GO" id="GO:0005524">
    <property type="term" value="F:ATP binding"/>
    <property type="evidence" value="ECO:0007669"/>
    <property type="project" value="UniProtKB-KW"/>
</dbReference>